<feature type="compositionally biased region" description="Basic and acidic residues" evidence="1">
    <location>
        <begin position="49"/>
        <end position="58"/>
    </location>
</feature>
<name>A0ABT7A5K4_9ACTN</name>
<protein>
    <submittedName>
        <fullName evidence="2">Uncharacterized protein</fullName>
    </submittedName>
</protein>
<evidence type="ECO:0000313" key="3">
    <source>
        <dbReference type="Proteomes" id="UP001214441"/>
    </source>
</evidence>
<reference evidence="2 3" key="1">
    <citation type="submission" date="2023-05" db="EMBL/GenBank/DDBJ databases">
        <title>Streptantibioticus silvisoli sp. nov., acidotolerant actinomycetes 1 from pine litter.</title>
        <authorList>
            <person name="Swiecimska M."/>
            <person name="Golinska P."/>
            <person name="Sangal V."/>
            <person name="Wachnowicz B."/>
            <person name="Goodfellow M."/>
        </authorList>
    </citation>
    <scope>NUCLEOTIDE SEQUENCE [LARGE SCALE GENOMIC DNA]</scope>
    <source>
        <strain evidence="2 3">DSM 42109</strain>
    </source>
</reference>
<dbReference type="Proteomes" id="UP001214441">
    <property type="component" value="Unassembled WGS sequence"/>
</dbReference>
<gene>
    <name evidence="2" type="ORF">NMN56_032710</name>
</gene>
<proteinExistence type="predicted"/>
<evidence type="ECO:0000313" key="2">
    <source>
        <dbReference type="EMBL" id="MDJ1136627.1"/>
    </source>
</evidence>
<organism evidence="2 3">
    <name type="scientific">Streptomyces iconiensis</name>
    <dbReference type="NCBI Taxonomy" id="1384038"/>
    <lineage>
        <taxon>Bacteria</taxon>
        <taxon>Bacillati</taxon>
        <taxon>Actinomycetota</taxon>
        <taxon>Actinomycetes</taxon>
        <taxon>Kitasatosporales</taxon>
        <taxon>Streptomycetaceae</taxon>
        <taxon>Streptomyces</taxon>
    </lineage>
</organism>
<comment type="caution">
    <text evidence="2">The sequence shown here is derived from an EMBL/GenBank/DDBJ whole genome shotgun (WGS) entry which is preliminary data.</text>
</comment>
<sequence>MDVEALSTPGGTYRELSEESGRFAMAAMPVAQTPPDDVATVVVEAATTDEPRFRRETSESLPPRNL</sequence>
<dbReference type="EMBL" id="JANCPR020000043">
    <property type="protein sequence ID" value="MDJ1136627.1"/>
    <property type="molecule type" value="Genomic_DNA"/>
</dbReference>
<dbReference type="RefSeq" id="WP_274043909.1">
    <property type="nucleotide sequence ID" value="NZ_JANCPR020000043.1"/>
</dbReference>
<keyword evidence="3" id="KW-1185">Reference proteome</keyword>
<accession>A0ABT7A5K4</accession>
<evidence type="ECO:0000256" key="1">
    <source>
        <dbReference type="SAM" id="MobiDB-lite"/>
    </source>
</evidence>
<feature type="region of interest" description="Disordered" evidence="1">
    <location>
        <begin position="47"/>
        <end position="66"/>
    </location>
</feature>